<evidence type="ECO:0000313" key="3">
    <source>
        <dbReference type="Proteomes" id="UP000050761"/>
    </source>
</evidence>
<dbReference type="Proteomes" id="UP000050761">
    <property type="component" value="Unassembled WGS sequence"/>
</dbReference>
<dbReference type="AlphaFoldDB" id="A0A183FUK2"/>
<feature type="compositionally biased region" description="Basic residues" evidence="1">
    <location>
        <begin position="14"/>
        <end position="23"/>
    </location>
</feature>
<feature type="region of interest" description="Disordered" evidence="1">
    <location>
        <begin position="13"/>
        <end position="69"/>
    </location>
</feature>
<accession>A0A3P8D1H3</accession>
<sequence>MELGWAMLAATARLKQKRTQRRNGKSELSQTKNGTEPNGCRMPPLRDSCPSRSPAHLTPLQVPIGHSKSFNELLRQPIGRGLYP</sequence>
<keyword evidence="3" id="KW-1185">Reference proteome</keyword>
<reference evidence="2 3" key="1">
    <citation type="submission" date="2018-11" db="EMBL/GenBank/DDBJ databases">
        <authorList>
            <consortium name="Pathogen Informatics"/>
        </authorList>
    </citation>
    <scope>NUCLEOTIDE SEQUENCE [LARGE SCALE GENOMIC DNA]</scope>
</reference>
<name>A0A183FUK2_HELPZ</name>
<evidence type="ECO:0000313" key="2">
    <source>
        <dbReference type="EMBL" id="VDO90162.1"/>
    </source>
</evidence>
<organism evidence="3 4">
    <name type="scientific">Heligmosomoides polygyrus</name>
    <name type="common">Parasitic roundworm</name>
    <dbReference type="NCBI Taxonomy" id="6339"/>
    <lineage>
        <taxon>Eukaryota</taxon>
        <taxon>Metazoa</taxon>
        <taxon>Ecdysozoa</taxon>
        <taxon>Nematoda</taxon>
        <taxon>Chromadorea</taxon>
        <taxon>Rhabditida</taxon>
        <taxon>Rhabditina</taxon>
        <taxon>Rhabditomorpha</taxon>
        <taxon>Strongyloidea</taxon>
        <taxon>Heligmosomidae</taxon>
        <taxon>Heligmosomoides</taxon>
    </lineage>
</organism>
<proteinExistence type="predicted"/>
<protein>
    <submittedName>
        <fullName evidence="2 4">Uncharacterized protein</fullName>
    </submittedName>
</protein>
<accession>A0A183FUK2</accession>
<dbReference type="EMBL" id="UZAH01027265">
    <property type="protein sequence ID" value="VDO90162.1"/>
    <property type="molecule type" value="Genomic_DNA"/>
</dbReference>
<gene>
    <name evidence="2" type="ORF">HPBE_LOCUS11883</name>
</gene>
<dbReference type="WBParaSite" id="HPBE_0001188201-mRNA-1">
    <property type="protein sequence ID" value="HPBE_0001188201-mRNA-1"/>
    <property type="gene ID" value="HPBE_0001188201"/>
</dbReference>
<feature type="compositionally biased region" description="Polar residues" evidence="1">
    <location>
        <begin position="26"/>
        <end position="36"/>
    </location>
</feature>
<evidence type="ECO:0000256" key="1">
    <source>
        <dbReference type="SAM" id="MobiDB-lite"/>
    </source>
</evidence>
<evidence type="ECO:0000313" key="4">
    <source>
        <dbReference type="WBParaSite" id="HPBE_0001188201-mRNA-1"/>
    </source>
</evidence>
<reference evidence="4" key="2">
    <citation type="submission" date="2019-09" db="UniProtKB">
        <authorList>
            <consortium name="WormBaseParasite"/>
        </authorList>
    </citation>
    <scope>IDENTIFICATION</scope>
</reference>